<evidence type="ECO:0000256" key="1">
    <source>
        <dbReference type="ARBA" id="ARBA00023015"/>
    </source>
</evidence>
<dbReference type="RefSeq" id="WP_126531093.1">
    <property type="nucleotide sequence ID" value="NZ_JADULK010000010.1"/>
</dbReference>
<keyword evidence="2" id="KW-0238">DNA-binding</keyword>
<dbReference type="GO" id="GO:0006355">
    <property type="term" value="P:regulation of DNA-templated transcription"/>
    <property type="evidence" value="ECO:0007669"/>
    <property type="project" value="InterPro"/>
</dbReference>
<dbReference type="PROSITE" id="PS50043">
    <property type="entry name" value="HTH_LUXR_2"/>
    <property type="match status" value="1"/>
</dbReference>
<dbReference type="SUPFAM" id="SSF46894">
    <property type="entry name" value="C-terminal effector domain of the bipartite response regulators"/>
    <property type="match status" value="1"/>
</dbReference>
<keyword evidence="9" id="KW-1185">Reference proteome</keyword>
<dbReference type="EMBL" id="LR134493">
    <property type="protein sequence ID" value="VEI64086.1"/>
    <property type="molecule type" value="Genomic_DNA"/>
</dbReference>
<evidence type="ECO:0000313" key="9">
    <source>
        <dbReference type="Proteomes" id="UP000624159"/>
    </source>
</evidence>
<name>A0A448S8R6_SERRU</name>
<dbReference type="Gene3D" id="3.30.450.80">
    <property type="entry name" value="Transcription factor LuxR-like, autoinducer-binding domain"/>
    <property type="match status" value="1"/>
</dbReference>
<dbReference type="InterPro" id="IPR000792">
    <property type="entry name" value="Tscrpt_reg_LuxR_C"/>
</dbReference>
<reference evidence="6 9" key="2">
    <citation type="submission" date="2020-11" db="EMBL/GenBank/DDBJ databases">
        <title>Enhanced detection system for hospital associated transmission using whole genome sequencing surveillance.</title>
        <authorList>
            <person name="Harrison L.H."/>
            <person name="Van Tyne D."/>
            <person name="Marsh J.W."/>
            <person name="Griffith M.P."/>
            <person name="Snyder D.J."/>
            <person name="Cooper V.S."/>
            <person name="Mustapha M."/>
        </authorList>
    </citation>
    <scope>NUCLEOTIDE SEQUENCE [LARGE SCALE GENOMIC DNA]</scope>
    <source>
        <strain evidence="6 9">SER00230</strain>
    </source>
</reference>
<evidence type="ECO:0000256" key="2">
    <source>
        <dbReference type="ARBA" id="ARBA00023125"/>
    </source>
</evidence>
<evidence type="ECO:0000259" key="5">
    <source>
        <dbReference type="PROSITE" id="PS50043"/>
    </source>
</evidence>
<dbReference type="InterPro" id="IPR036693">
    <property type="entry name" value="TF_LuxR_autoind-bd_dom_sf"/>
</dbReference>
<dbReference type="Pfam" id="PF03472">
    <property type="entry name" value="Autoind_bind"/>
    <property type="match status" value="1"/>
</dbReference>
<dbReference type="Gene3D" id="1.10.10.10">
    <property type="entry name" value="Winged helix-like DNA-binding domain superfamily/Winged helix DNA-binding domain"/>
    <property type="match status" value="1"/>
</dbReference>
<proteinExistence type="predicted"/>
<evidence type="ECO:0000313" key="8">
    <source>
        <dbReference type="Proteomes" id="UP000281904"/>
    </source>
</evidence>
<keyword evidence="3" id="KW-0010">Activator</keyword>
<reference evidence="7 8" key="1">
    <citation type="submission" date="2018-12" db="EMBL/GenBank/DDBJ databases">
        <authorList>
            <consortium name="Pathogen Informatics"/>
        </authorList>
    </citation>
    <scope>NUCLEOTIDE SEQUENCE [LARGE SCALE GENOMIC DNA]</scope>
    <source>
        <strain evidence="7 8">NCTC10036</strain>
    </source>
</reference>
<dbReference type="InterPro" id="IPR005143">
    <property type="entry name" value="TF_LuxR_autoind-bd_dom"/>
</dbReference>
<gene>
    <name evidence="7" type="primary">lasR</name>
    <name evidence="6" type="ORF">I5U13_18035</name>
    <name evidence="7" type="ORF">NCTC10036_01735</name>
</gene>
<dbReference type="PRINTS" id="PR00038">
    <property type="entry name" value="HTHLUXR"/>
</dbReference>
<keyword evidence="1" id="KW-0805">Transcription regulation</keyword>
<dbReference type="AlphaFoldDB" id="A0A448S8R6"/>
<dbReference type="Proteomes" id="UP000281904">
    <property type="component" value="Chromosome"/>
</dbReference>
<dbReference type="EMBL" id="JADULK010000010">
    <property type="protein sequence ID" value="MBH1931556.1"/>
    <property type="molecule type" value="Genomic_DNA"/>
</dbReference>
<dbReference type="Pfam" id="PF00196">
    <property type="entry name" value="GerE"/>
    <property type="match status" value="1"/>
</dbReference>
<dbReference type="PANTHER" id="PTHR44688:SF16">
    <property type="entry name" value="DNA-BINDING TRANSCRIPTIONAL ACTIVATOR DEVR_DOSR"/>
    <property type="match status" value="1"/>
</dbReference>
<dbReference type="CDD" id="cd06170">
    <property type="entry name" value="LuxR_C_like"/>
    <property type="match status" value="1"/>
</dbReference>
<dbReference type="PANTHER" id="PTHR44688">
    <property type="entry name" value="DNA-BINDING TRANSCRIPTIONAL ACTIVATOR DEVR_DOSR"/>
    <property type="match status" value="1"/>
</dbReference>
<accession>A0A448S8R6</accession>
<feature type="domain" description="HTH luxR-type" evidence="5">
    <location>
        <begin position="165"/>
        <end position="230"/>
    </location>
</feature>
<sequence length="240" mass="27108">MSGILTGVAAAEGHIRDRLERELRHFHGVKYAYLQLNKQHAEKWFLTSNYPEPWLEIYRKHNYPACDPVVQAGRSQVAPFSWQETSVTAQAPHYEHIFSQSQRYGILHGCTFILHDHTGHVALLSLSTPADNHHSVRQLLHHHRQRLQMLLIDTHSTAVNALAVPPPPGIALSPRENEILYWASMGKTYQEIAQILGIKTGTVKFHIGNAVRKFGVLNAKHAIRLGIEQRLIAPPQSVSQ</sequence>
<organism evidence="7 8">
    <name type="scientific">Serratia rubidaea</name>
    <name type="common">Serratia marinorubra</name>
    <dbReference type="NCBI Taxonomy" id="61652"/>
    <lineage>
        <taxon>Bacteria</taxon>
        <taxon>Pseudomonadati</taxon>
        <taxon>Pseudomonadota</taxon>
        <taxon>Gammaproteobacteria</taxon>
        <taxon>Enterobacterales</taxon>
        <taxon>Yersiniaceae</taxon>
        <taxon>Serratia</taxon>
    </lineage>
</organism>
<evidence type="ECO:0000313" key="7">
    <source>
        <dbReference type="EMBL" id="VEI64086.1"/>
    </source>
</evidence>
<dbReference type="SUPFAM" id="SSF75516">
    <property type="entry name" value="Pheromone-binding domain of LuxR-like quorum-sensing transcription factors"/>
    <property type="match status" value="1"/>
</dbReference>
<evidence type="ECO:0000256" key="4">
    <source>
        <dbReference type="ARBA" id="ARBA00023163"/>
    </source>
</evidence>
<dbReference type="SMART" id="SM00421">
    <property type="entry name" value="HTH_LUXR"/>
    <property type="match status" value="1"/>
</dbReference>
<dbReference type="GO" id="GO:0003677">
    <property type="term" value="F:DNA binding"/>
    <property type="evidence" value="ECO:0007669"/>
    <property type="project" value="UniProtKB-KW"/>
</dbReference>
<evidence type="ECO:0000256" key="3">
    <source>
        <dbReference type="ARBA" id="ARBA00023159"/>
    </source>
</evidence>
<evidence type="ECO:0000313" key="6">
    <source>
        <dbReference type="EMBL" id="MBH1931556.1"/>
    </source>
</evidence>
<dbReference type="PROSITE" id="PS00622">
    <property type="entry name" value="HTH_LUXR_1"/>
    <property type="match status" value="1"/>
</dbReference>
<dbReference type="Proteomes" id="UP000624159">
    <property type="component" value="Unassembled WGS sequence"/>
</dbReference>
<keyword evidence="4" id="KW-0804">Transcription</keyword>
<dbReference type="InterPro" id="IPR016032">
    <property type="entry name" value="Sig_transdc_resp-reg_C-effctor"/>
</dbReference>
<dbReference type="InterPro" id="IPR036388">
    <property type="entry name" value="WH-like_DNA-bd_sf"/>
</dbReference>
<protein>
    <submittedName>
        <fullName evidence="6">LuxR family transcriptional regulator</fullName>
    </submittedName>
    <submittedName>
        <fullName evidence="7">Transcriptional activator protein lasR</fullName>
    </submittedName>
</protein>